<proteinExistence type="predicted"/>
<dbReference type="EMBL" id="JBBAYM010000673">
    <property type="protein sequence ID" value="MEI5617478.1"/>
    <property type="molecule type" value="Genomic_DNA"/>
</dbReference>
<dbReference type="SUPFAM" id="SSF48208">
    <property type="entry name" value="Six-hairpin glycosidases"/>
    <property type="match status" value="1"/>
</dbReference>
<dbReference type="InterPro" id="IPR008928">
    <property type="entry name" value="6-hairpin_glycosidase_sf"/>
</dbReference>
<sequence length="82" mass="9163">RGGIRYDNAAARAAVDTTLTHICQGGIYDHLGGGFARYSVDARWLVPHFEKMLYDNALLVDLMCEVYRESANPLYAVRIAET</sequence>
<feature type="non-terminal residue" evidence="1">
    <location>
        <position position="82"/>
    </location>
</feature>
<protein>
    <submittedName>
        <fullName evidence="1">Uncharacterized protein</fullName>
    </submittedName>
</protein>
<comment type="caution">
    <text evidence="1">The sequence shown here is derived from an EMBL/GenBank/DDBJ whole genome shotgun (WGS) entry which is preliminary data.</text>
</comment>
<organism evidence="1 2">
    <name type="scientific">Streptomyces brasiliscabiei</name>
    <dbReference type="NCBI Taxonomy" id="2736302"/>
    <lineage>
        <taxon>Bacteria</taxon>
        <taxon>Bacillati</taxon>
        <taxon>Actinomycetota</taxon>
        <taxon>Actinomycetes</taxon>
        <taxon>Kitasatosporales</taxon>
        <taxon>Streptomycetaceae</taxon>
        <taxon>Streptomyces</taxon>
    </lineage>
</organism>
<keyword evidence="2" id="KW-1185">Reference proteome</keyword>
<name>A0ABU8GWC3_9ACTN</name>
<dbReference type="InterPro" id="IPR024705">
    <property type="entry name" value="Ssp411"/>
</dbReference>
<evidence type="ECO:0000313" key="1">
    <source>
        <dbReference type="EMBL" id="MEI5617478.1"/>
    </source>
</evidence>
<dbReference type="PANTHER" id="PTHR42899">
    <property type="entry name" value="SPERMATOGENESIS-ASSOCIATED PROTEIN 20"/>
    <property type="match status" value="1"/>
</dbReference>
<gene>
    <name evidence="1" type="ORF">WB403_51185</name>
</gene>
<dbReference type="PANTHER" id="PTHR42899:SF1">
    <property type="entry name" value="SPERMATOGENESIS-ASSOCIATED PROTEIN 20"/>
    <property type="match status" value="1"/>
</dbReference>
<evidence type="ECO:0000313" key="2">
    <source>
        <dbReference type="Proteomes" id="UP001365781"/>
    </source>
</evidence>
<accession>A0ABU8GWC3</accession>
<feature type="non-terminal residue" evidence="1">
    <location>
        <position position="1"/>
    </location>
</feature>
<dbReference type="Proteomes" id="UP001365781">
    <property type="component" value="Unassembled WGS sequence"/>
</dbReference>
<reference evidence="1 2" key="1">
    <citation type="submission" date="2024-03" db="EMBL/GenBank/DDBJ databases">
        <title>First Report of Pectobacterium brasiliscabiei causing potato scab in china.</title>
        <authorList>
            <person name="Handique U."/>
        </authorList>
    </citation>
    <scope>NUCLEOTIDE SEQUENCE [LARGE SCALE GENOMIC DNA]</scope>
    <source>
        <strain evidence="1 2">ZRIMU1503</strain>
    </source>
</reference>